<feature type="transmembrane region" description="Helical" evidence="1">
    <location>
        <begin position="292"/>
        <end position="314"/>
    </location>
</feature>
<dbReference type="OrthoDB" id="2014935at2"/>
<feature type="transmembrane region" description="Helical" evidence="1">
    <location>
        <begin position="503"/>
        <end position="526"/>
    </location>
</feature>
<keyword evidence="1" id="KW-0472">Membrane</keyword>
<gene>
    <name evidence="2" type="ORF">EWH70_06635</name>
</gene>
<reference evidence="2 3" key="1">
    <citation type="submission" date="2019-02" db="EMBL/GenBank/DDBJ databases">
        <title>Draft genome sequence of Amycolatopsis sp. 8-3EHSu isolated from roots of Suaeda maritima.</title>
        <authorList>
            <person name="Duangmal K."/>
            <person name="Chantavorakit T."/>
        </authorList>
    </citation>
    <scope>NUCLEOTIDE SEQUENCE [LARGE SCALE GENOMIC DNA]</scope>
    <source>
        <strain evidence="2 3">8-3EHSu</strain>
    </source>
</reference>
<proteinExistence type="predicted"/>
<dbReference type="EMBL" id="SFCC01000003">
    <property type="protein sequence ID" value="RZQ64581.1"/>
    <property type="molecule type" value="Genomic_DNA"/>
</dbReference>
<evidence type="ECO:0000256" key="1">
    <source>
        <dbReference type="SAM" id="Phobius"/>
    </source>
</evidence>
<accession>A0A4Q7J9Y4</accession>
<organism evidence="2 3">
    <name type="scientific">Amycolatopsis suaedae</name>
    <dbReference type="NCBI Taxonomy" id="2510978"/>
    <lineage>
        <taxon>Bacteria</taxon>
        <taxon>Bacillati</taxon>
        <taxon>Actinomycetota</taxon>
        <taxon>Actinomycetes</taxon>
        <taxon>Pseudonocardiales</taxon>
        <taxon>Pseudonocardiaceae</taxon>
        <taxon>Amycolatopsis</taxon>
    </lineage>
</organism>
<evidence type="ECO:0000313" key="3">
    <source>
        <dbReference type="Proteomes" id="UP000292003"/>
    </source>
</evidence>
<sequence length="532" mass="56048">MSALTGTRRLGRLAVRRERFIAPCWILLLGAMTVIMASYVERWMSTPELLARYTTMINENSFFRAVGGDAVIADLGYMAAWRSGGALYVFCALAALTAVIRYTRADEDTGRTELLRAGVVSRYAALTTGLLVAGCVSLACGVLPAGLMIAMGFDPTGSLTYGAGVTVSGLVFGAIAALAAQVAQNARTARMISFSALGISYLLRFAGDASGQYWLKYASPLGWTHLVAPYRDNRLWILLISLAVAAVLTAVAYRVAGVRDLGAGLVPERAGRATAPELRGPIRLSWRLNRGLFLKWAAGTGVFAVGAGGVTTMADQLENTPDSFATKLVEGFGGSPTATYFDNGLWAITLIVAYVVTLYPVLMVQRLRAEETSGRTEALQATPISRLRWAGGHLVVTGLGTAALLALFGVLFGATFALIHGAPSNILRTTAGAVGTVPAALLVGAVCMLAYGLLPRAAVALSWLAWIATIVLGRIAGPLYDLWGGTPVEPFHYIPNTVAGDEFTPLPALVMVVATAALAGAGLLALRRRDFA</sequence>
<dbReference type="Proteomes" id="UP000292003">
    <property type="component" value="Unassembled WGS sequence"/>
</dbReference>
<protein>
    <submittedName>
        <fullName evidence="2">Polyketide antibiotic transporter</fullName>
    </submittedName>
</protein>
<name>A0A4Q7J9Y4_9PSEU</name>
<keyword evidence="1" id="KW-1133">Transmembrane helix</keyword>
<feature type="transmembrane region" description="Helical" evidence="1">
    <location>
        <begin position="192"/>
        <end position="215"/>
    </location>
</feature>
<feature type="transmembrane region" description="Helical" evidence="1">
    <location>
        <begin position="344"/>
        <end position="362"/>
    </location>
</feature>
<evidence type="ECO:0000313" key="2">
    <source>
        <dbReference type="EMBL" id="RZQ64581.1"/>
    </source>
</evidence>
<feature type="transmembrane region" description="Helical" evidence="1">
    <location>
        <begin position="461"/>
        <end position="483"/>
    </location>
</feature>
<feature type="transmembrane region" description="Helical" evidence="1">
    <location>
        <begin position="394"/>
        <end position="419"/>
    </location>
</feature>
<feature type="transmembrane region" description="Helical" evidence="1">
    <location>
        <begin position="20"/>
        <end position="40"/>
    </location>
</feature>
<dbReference type="RefSeq" id="WP_130474379.1">
    <property type="nucleotide sequence ID" value="NZ_SFCC01000003.1"/>
</dbReference>
<feature type="transmembrane region" description="Helical" evidence="1">
    <location>
        <begin position="431"/>
        <end position="454"/>
    </location>
</feature>
<keyword evidence="1" id="KW-0812">Transmembrane</keyword>
<feature type="transmembrane region" description="Helical" evidence="1">
    <location>
        <begin position="235"/>
        <end position="256"/>
    </location>
</feature>
<feature type="transmembrane region" description="Helical" evidence="1">
    <location>
        <begin position="85"/>
        <end position="102"/>
    </location>
</feature>
<comment type="caution">
    <text evidence="2">The sequence shown here is derived from an EMBL/GenBank/DDBJ whole genome shotgun (WGS) entry which is preliminary data.</text>
</comment>
<dbReference type="AlphaFoldDB" id="A0A4Q7J9Y4"/>
<keyword evidence="3" id="KW-1185">Reference proteome</keyword>
<feature type="transmembrane region" description="Helical" evidence="1">
    <location>
        <begin position="159"/>
        <end position="180"/>
    </location>
</feature>
<feature type="transmembrane region" description="Helical" evidence="1">
    <location>
        <begin position="123"/>
        <end position="153"/>
    </location>
</feature>